<proteinExistence type="predicted"/>
<protein>
    <submittedName>
        <fullName evidence="1">Uncharacterized protein</fullName>
    </submittedName>
</protein>
<reference evidence="1" key="1">
    <citation type="submission" date="2018-11" db="EMBL/GenBank/DDBJ databases">
        <authorList>
            <consortium name="Pathogen Informatics"/>
        </authorList>
    </citation>
    <scope>NUCLEOTIDE SEQUENCE</scope>
</reference>
<dbReference type="AlphaFoldDB" id="A0A3S5AK83"/>
<sequence>ITELKSYLKAKGAKGLDSIPATAENWVEDLKKCISYISICWKDDTINDSDADDIFTTVASAILSLPPQHLPEIVDLLCKEYEGFSGENIRKHFVMLLSLNVIFSGSPYNNKCKYKAYYAILTCAAKRNTLQQVVTNSIKISEWLDEIDASVDERRELWRKLHEVHAACGDTRRANEFMILLLSTYDEANAATARCDAVRCIISVINDVAILAHDKLLSIKPIQFLEGEPVHKVL</sequence>
<dbReference type="OrthoDB" id="10267031at2759"/>
<feature type="non-terminal residue" evidence="1">
    <location>
        <position position="1"/>
    </location>
</feature>
<evidence type="ECO:0000313" key="2">
    <source>
        <dbReference type="Proteomes" id="UP000784294"/>
    </source>
</evidence>
<evidence type="ECO:0000313" key="1">
    <source>
        <dbReference type="EMBL" id="VEL22263.1"/>
    </source>
</evidence>
<gene>
    <name evidence="1" type="ORF">PXEA_LOCUS15703</name>
</gene>
<organism evidence="1 2">
    <name type="scientific">Protopolystoma xenopodis</name>
    <dbReference type="NCBI Taxonomy" id="117903"/>
    <lineage>
        <taxon>Eukaryota</taxon>
        <taxon>Metazoa</taxon>
        <taxon>Spiralia</taxon>
        <taxon>Lophotrochozoa</taxon>
        <taxon>Platyhelminthes</taxon>
        <taxon>Monogenea</taxon>
        <taxon>Polyopisthocotylea</taxon>
        <taxon>Polystomatidea</taxon>
        <taxon>Polystomatidae</taxon>
        <taxon>Protopolystoma</taxon>
    </lineage>
</organism>
<comment type="caution">
    <text evidence="1">The sequence shown here is derived from an EMBL/GenBank/DDBJ whole genome shotgun (WGS) entry which is preliminary data.</text>
</comment>
<name>A0A3S5AK83_9PLAT</name>
<dbReference type="Proteomes" id="UP000784294">
    <property type="component" value="Unassembled WGS sequence"/>
</dbReference>
<keyword evidence="2" id="KW-1185">Reference proteome</keyword>
<dbReference type="EMBL" id="CAAALY010055521">
    <property type="protein sequence ID" value="VEL22263.1"/>
    <property type="molecule type" value="Genomic_DNA"/>
</dbReference>
<accession>A0A3S5AK83</accession>